<reference evidence="3 4" key="1">
    <citation type="journal article" date="2021" name="bioRxiv">
        <title>Unraveling nitrogen, sulfur and carbon metabolic pathways and microbial community transcriptional responses to substrate deprivation and toxicity stresses in a bioreactor mimicking anoxic brackish coastal sediment conditions.</title>
        <authorList>
            <person name="Martins P.D."/>
            <person name="Echeveste M.J."/>
            <person name="Arshad A."/>
            <person name="Kurth J."/>
            <person name="Ouboter H."/>
            <person name="Jetten M.S.M."/>
            <person name="Welte C.U."/>
        </authorList>
    </citation>
    <scope>NUCLEOTIDE SEQUENCE [LARGE SCALE GENOMIC DNA]</scope>
    <source>
        <strain evidence="3">MAG_38</strain>
    </source>
</reference>
<keyword evidence="2" id="KW-0732">Signal</keyword>
<dbReference type="Proteomes" id="UP001197609">
    <property type="component" value="Unassembled WGS sequence"/>
</dbReference>
<protein>
    <submittedName>
        <fullName evidence="3">Heme-binding protein</fullName>
    </submittedName>
</protein>
<dbReference type="SUPFAM" id="SSF143744">
    <property type="entry name" value="GlcG-like"/>
    <property type="match status" value="1"/>
</dbReference>
<evidence type="ECO:0000256" key="2">
    <source>
        <dbReference type="SAM" id="SignalP"/>
    </source>
</evidence>
<evidence type="ECO:0000313" key="4">
    <source>
        <dbReference type="Proteomes" id="UP001197609"/>
    </source>
</evidence>
<accession>A0AAJ1AHM9</accession>
<comment type="caution">
    <text evidence="3">The sequence shown here is derived from an EMBL/GenBank/DDBJ whole genome shotgun (WGS) entry which is preliminary data.</text>
</comment>
<sequence length="269" mass="26882">MKRKRFVGAMVLGGMVMVAAPAMADSCAQLAGHGLTHAALKAALQAVVPGNGGTGGMPSGGLDFPMWLTLVDDSGKVCEVVNSLTGSQSAARDIWLGSRVISAQKANTANAFSTGLLALSTANLFAAVQPGGSLYGLQHSNPIDPTVAYEGDAGKFGTTKDPLEKERVGGINVFGGGLALYNSSNIRVGGIGVSGDTSCTDHVVAWKVRQTVAGGAFAVANVPGGVANGGVNDALVQDIVGGVSAGGFGHPTCLNNPTNTTDDGSIEGN</sequence>
<evidence type="ECO:0000256" key="1">
    <source>
        <dbReference type="SAM" id="MobiDB-lite"/>
    </source>
</evidence>
<dbReference type="InterPro" id="IPR005624">
    <property type="entry name" value="PduO/GlcC-like"/>
</dbReference>
<dbReference type="Gene3D" id="3.30.450.150">
    <property type="entry name" value="Haem-degrading domain"/>
    <property type="match status" value="1"/>
</dbReference>
<feature type="chain" id="PRO_5042522364" evidence="2">
    <location>
        <begin position="25"/>
        <end position="269"/>
    </location>
</feature>
<name>A0AAJ1AHM9_9BACT</name>
<dbReference type="AlphaFoldDB" id="A0AAJ1AHM9"/>
<proteinExistence type="predicted"/>
<feature type="region of interest" description="Disordered" evidence="1">
    <location>
        <begin position="250"/>
        <end position="269"/>
    </location>
</feature>
<dbReference type="InterPro" id="IPR038084">
    <property type="entry name" value="PduO/GlcC-like_sf"/>
</dbReference>
<organism evidence="3 4">
    <name type="scientific">Candidatus Methylomirabilis tolerans</name>
    <dbReference type="NCBI Taxonomy" id="3123416"/>
    <lineage>
        <taxon>Bacteria</taxon>
        <taxon>Candidatus Methylomirabilota</taxon>
        <taxon>Candidatus Methylomirabilia</taxon>
        <taxon>Candidatus Methylomirabilales</taxon>
        <taxon>Candidatus Methylomirabilaceae</taxon>
        <taxon>Candidatus Methylomirabilis</taxon>
    </lineage>
</organism>
<gene>
    <name evidence="3" type="ORF">K8G79_07355</name>
</gene>
<feature type="signal peptide" evidence="2">
    <location>
        <begin position="1"/>
        <end position="24"/>
    </location>
</feature>
<dbReference type="Pfam" id="PF03928">
    <property type="entry name" value="HbpS-like"/>
    <property type="match status" value="1"/>
</dbReference>
<feature type="compositionally biased region" description="Polar residues" evidence="1">
    <location>
        <begin position="253"/>
        <end position="269"/>
    </location>
</feature>
<evidence type="ECO:0000313" key="3">
    <source>
        <dbReference type="EMBL" id="MBZ0159935.1"/>
    </source>
</evidence>
<dbReference type="EMBL" id="JAIOIU010000089">
    <property type="protein sequence ID" value="MBZ0159935.1"/>
    <property type="molecule type" value="Genomic_DNA"/>
</dbReference>